<dbReference type="GO" id="GO:0003682">
    <property type="term" value="F:chromatin binding"/>
    <property type="evidence" value="ECO:0007669"/>
    <property type="project" value="TreeGrafter"/>
</dbReference>
<dbReference type="Proteomes" id="UP000663825">
    <property type="component" value="Unassembled WGS sequence"/>
</dbReference>
<feature type="region of interest" description="Disordered" evidence="1">
    <location>
        <begin position="140"/>
        <end position="181"/>
    </location>
</feature>
<dbReference type="GO" id="GO:0043565">
    <property type="term" value="F:sequence-specific DNA binding"/>
    <property type="evidence" value="ECO:0007669"/>
    <property type="project" value="InterPro"/>
</dbReference>
<evidence type="ECO:0000256" key="1">
    <source>
        <dbReference type="SAM" id="MobiDB-lite"/>
    </source>
</evidence>
<comment type="caution">
    <text evidence="4">The sequence shown here is derived from an EMBL/GenBank/DDBJ whole genome shotgun (WGS) entry which is preliminary data.</text>
</comment>
<dbReference type="InterPro" id="IPR050548">
    <property type="entry name" value="PcG_chromatin_remod_factors"/>
</dbReference>
<dbReference type="AlphaFoldDB" id="A0A817ZSH0"/>
<dbReference type="PANTHER" id="PTHR12247">
    <property type="entry name" value="POLYCOMB GROUP PROTEIN"/>
    <property type="match status" value="1"/>
</dbReference>
<evidence type="ECO:0000259" key="2">
    <source>
        <dbReference type="SMART" id="SM00251"/>
    </source>
</evidence>
<feature type="region of interest" description="Disordered" evidence="1">
    <location>
        <begin position="213"/>
        <end position="237"/>
    </location>
</feature>
<dbReference type="GO" id="GO:0045892">
    <property type="term" value="P:negative regulation of DNA-templated transcription"/>
    <property type="evidence" value="ECO:0007669"/>
    <property type="project" value="TreeGrafter"/>
</dbReference>
<dbReference type="GO" id="GO:0005634">
    <property type="term" value="C:nucleus"/>
    <property type="evidence" value="ECO:0007669"/>
    <property type="project" value="TreeGrafter"/>
</dbReference>
<dbReference type="SMART" id="SM00251">
    <property type="entry name" value="SAM_PNT"/>
    <property type="match status" value="1"/>
</dbReference>
<gene>
    <name evidence="4" type="ORF">TIS948_LOCUS27425</name>
</gene>
<dbReference type="SUPFAM" id="SSF47769">
    <property type="entry name" value="SAM/Pointed domain"/>
    <property type="match status" value="1"/>
</dbReference>
<dbReference type="OrthoDB" id="2390104at2759"/>
<dbReference type="Gene3D" id="1.10.150.50">
    <property type="entry name" value="Transcription Factor, Ets-1"/>
    <property type="match status" value="1"/>
</dbReference>
<evidence type="ECO:0000259" key="3">
    <source>
        <dbReference type="SMART" id="SM00454"/>
    </source>
</evidence>
<evidence type="ECO:0000313" key="5">
    <source>
        <dbReference type="Proteomes" id="UP000663825"/>
    </source>
</evidence>
<dbReference type="Pfam" id="PF00536">
    <property type="entry name" value="SAM_1"/>
    <property type="match status" value="1"/>
</dbReference>
<organism evidence="4 5">
    <name type="scientific">Rotaria socialis</name>
    <dbReference type="NCBI Taxonomy" id="392032"/>
    <lineage>
        <taxon>Eukaryota</taxon>
        <taxon>Metazoa</taxon>
        <taxon>Spiralia</taxon>
        <taxon>Gnathifera</taxon>
        <taxon>Rotifera</taxon>
        <taxon>Eurotatoria</taxon>
        <taxon>Bdelloidea</taxon>
        <taxon>Philodinida</taxon>
        <taxon>Philodinidae</taxon>
        <taxon>Rotaria</taxon>
    </lineage>
</organism>
<evidence type="ECO:0008006" key="6">
    <source>
        <dbReference type="Google" id="ProtNLM"/>
    </source>
</evidence>
<accession>A0A817ZSH0</accession>
<name>A0A817ZSH0_9BILA</name>
<dbReference type="InterPro" id="IPR013761">
    <property type="entry name" value="SAM/pointed_sf"/>
</dbReference>
<reference evidence="4" key="1">
    <citation type="submission" date="2021-02" db="EMBL/GenBank/DDBJ databases">
        <authorList>
            <person name="Nowell W R."/>
        </authorList>
    </citation>
    <scope>NUCLEOTIDE SEQUENCE</scope>
</reference>
<dbReference type="GO" id="GO:0042393">
    <property type="term" value="F:histone binding"/>
    <property type="evidence" value="ECO:0007669"/>
    <property type="project" value="TreeGrafter"/>
</dbReference>
<evidence type="ECO:0000313" key="4">
    <source>
        <dbReference type="EMBL" id="CAF3397829.1"/>
    </source>
</evidence>
<proteinExistence type="predicted"/>
<dbReference type="SMART" id="SM00454">
    <property type="entry name" value="SAM"/>
    <property type="match status" value="1"/>
</dbReference>
<dbReference type="EMBL" id="CAJNXB010004892">
    <property type="protein sequence ID" value="CAF3397829.1"/>
    <property type="molecule type" value="Genomic_DNA"/>
</dbReference>
<dbReference type="InterPro" id="IPR001660">
    <property type="entry name" value="SAM"/>
</dbReference>
<dbReference type="InterPro" id="IPR003118">
    <property type="entry name" value="Pointed_dom"/>
</dbReference>
<feature type="compositionally biased region" description="Polar residues" evidence="1">
    <location>
        <begin position="140"/>
        <end position="156"/>
    </location>
</feature>
<sequence>MRKTINLLSYYSDRQLVNPFAIDRSQRFSVYLVADGNQFQLAKVPNYVQKHVIFRNQADQILQAIHLPGASISNQPIFLSFETNEDSFKLSNLSPINTLRQQQTPITFITQQLHENSLQSVTTIHASSSFDMQRDNSTTIRTQQSTGKTQLPSTSIYHGYTLPKHDSGTSPMHNVNDSSLDDISSLDYSTAEEADDHPSFSQTSNHNYQRFNSLSIKKRQRSRSCEHQSFMNKRIKSGSPIQDTELATTMTSFNNLHSYKNDCYLSIYLNQRIPSSTFEGFPRHISLLADTDKNQRRITSTSSPRTSTPRPLIITSATTTVPNVVRSSIFSSIKSFNQKPNSDAIVHNEDHFVKCGNCQTFPNDHIDDNLKKVDISNEEEEEENDSLLIDPNEWTIFQVGKFIGHLTNHTIAQVFLKSEIDGEALLLLTKNDLLYDMKIKLGPTINILNKIKNLRKSTKTFS</sequence>
<protein>
    <recommendedName>
        <fullName evidence="6">SAM domain-containing protein</fullName>
    </recommendedName>
</protein>
<feature type="domain" description="PNT" evidence="2">
    <location>
        <begin position="375"/>
        <end position="458"/>
    </location>
</feature>
<feature type="domain" description="SAM" evidence="3">
    <location>
        <begin position="391"/>
        <end position="457"/>
    </location>
</feature>